<dbReference type="OrthoDB" id="9808332at2"/>
<evidence type="ECO:0000313" key="6">
    <source>
        <dbReference type="EMBL" id="AOM82368.1"/>
    </source>
</evidence>
<proteinExistence type="inferred from homology"/>
<dbReference type="AlphaFoldDB" id="A0A1D7QTS4"/>
<gene>
    <name evidence="6" type="primary">malE-1</name>
    <name evidence="6" type="ORF">BBEV_0999</name>
</gene>
<dbReference type="Proteomes" id="UP000094463">
    <property type="component" value="Chromosome"/>
</dbReference>
<dbReference type="KEGG" id="bbev:BBEV_0999"/>
<feature type="region of interest" description="Disordered" evidence="4">
    <location>
        <begin position="28"/>
        <end position="62"/>
    </location>
</feature>
<dbReference type="PATRIC" id="fig|632773.3.peg.1062"/>
<evidence type="ECO:0000313" key="7">
    <source>
        <dbReference type="Proteomes" id="UP000094463"/>
    </source>
</evidence>
<dbReference type="Gene3D" id="3.40.190.10">
    <property type="entry name" value="Periplasmic binding protein-like II"/>
    <property type="match status" value="2"/>
</dbReference>
<dbReference type="RefSeq" id="WP_069364466.1">
    <property type="nucleotide sequence ID" value="NZ_CP012502.1"/>
</dbReference>
<dbReference type="InterPro" id="IPR006059">
    <property type="entry name" value="SBP"/>
</dbReference>
<comment type="similarity">
    <text evidence="1">Belongs to the bacterial solute-binding protein 1 family.</text>
</comment>
<evidence type="ECO:0000256" key="2">
    <source>
        <dbReference type="ARBA" id="ARBA00022448"/>
    </source>
</evidence>
<evidence type="ECO:0000256" key="5">
    <source>
        <dbReference type="SAM" id="SignalP"/>
    </source>
</evidence>
<dbReference type="GO" id="GO:0042956">
    <property type="term" value="P:maltodextrin transmembrane transport"/>
    <property type="evidence" value="ECO:0007669"/>
    <property type="project" value="TreeGrafter"/>
</dbReference>
<accession>A0A1D7QTS4</accession>
<feature type="chain" id="PRO_5039565556" evidence="5">
    <location>
        <begin position="22"/>
        <end position="453"/>
    </location>
</feature>
<protein>
    <submittedName>
        <fullName evidence="6">Sugar ABC transporter periplasmic substrate-binding protein</fullName>
    </submittedName>
</protein>
<dbReference type="Pfam" id="PF01547">
    <property type="entry name" value="SBP_bac_1"/>
    <property type="match status" value="1"/>
</dbReference>
<keyword evidence="3 5" id="KW-0732">Signal</keyword>
<reference evidence="6 7" key="1">
    <citation type="submission" date="2015-08" db="EMBL/GenBank/DDBJ databases">
        <title>The complete genome sequence of Bacillus beveridgei MLTeJB.</title>
        <authorList>
            <person name="Hanson T.E."/>
            <person name="Mesa C."/>
            <person name="Basesman S.M."/>
            <person name="Oremland R.S."/>
        </authorList>
    </citation>
    <scope>NUCLEOTIDE SEQUENCE [LARGE SCALE GENOMIC DNA]</scope>
    <source>
        <strain evidence="6 7">MLTeJB</strain>
    </source>
</reference>
<organism evidence="6 7">
    <name type="scientific">Salisediminibacterium beveridgei</name>
    <dbReference type="NCBI Taxonomy" id="632773"/>
    <lineage>
        <taxon>Bacteria</taxon>
        <taxon>Bacillati</taxon>
        <taxon>Bacillota</taxon>
        <taxon>Bacilli</taxon>
        <taxon>Bacillales</taxon>
        <taxon>Bacillaceae</taxon>
        <taxon>Salisediminibacterium</taxon>
    </lineage>
</organism>
<dbReference type="GO" id="GO:1901982">
    <property type="term" value="F:maltose binding"/>
    <property type="evidence" value="ECO:0007669"/>
    <property type="project" value="TreeGrafter"/>
</dbReference>
<dbReference type="CDD" id="cd14750">
    <property type="entry name" value="PBP2_TMBP"/>
    <property type="match status" value="1"/>
</dbReference>
<keyword evidence="2" id="KW-0813">Transport</keyword>
<keyword evidence="7" id="KW-1185">Reference proteome</keyword>
<evidence type="ECO:0000256" key="3">
    <source>
        <dbReference type="ARBA" id="ARBA00022729"/>
    </source>
</evidence>
<feature type="signal peptide" evidence="5">
    <location>
        <begin position="1"/>
        <end position="21"/>
    </location>
</feature>
<sequence>MKVWKKVVTGSVALTMAGTLAACGNDDNADNNAPANDAADNNANENNVNDNDENDEEAAEDQEEVTITYARGYDATGATDVLIEEFMAENPHITVEFREMPADTGQSHDQYVTEFSAGDDTIDVFDADVIWPAEFAQAQYILELDRFIERDDIDMDEFFPGTVQSGQYEGRQWAMPKFTDAGLLYYRSDIVDTPPETWDELIDMAGEYMGEEGTEYGYLMQANQYEGLVVNAVEFIASYGGAVLDENENVVVNSPETVAAIEKMVEIVESDITPSNINNFMETETHNAFLNGDAVFARNWPYMQAMTENEDESNIAGNSAFALLPAGDDGSASGLGGWMTMINRNSNHPEEAWELMKFMSSYEGQKISAIEGGNAPTMRSLYDDEEVQDSAPLFADPEFVETLENAVPRPVSPIYPQISDLMQIELSRALAGDISPEEAAENMEQAITDALAE</sequence>
<dbReference type="SUPFAM" id="SSF53850">
    <property type="entry name" value="Periplasmic binding protein-like II"/>
    <property type="match status" value="1"/>
</dbReference>
<dbReference type="EMBL" id="CP012502">
    <property type="protein sequence ID" value="AOM82368.1"/>
    <property type="molecule type" value="Genomic_DNA"/>
</dbReference>
<feature type="compositionally biased region" description="Acidic residues" evidence="4">
    <location>
        <begin position="50"/>
        <end position="62"/>
    </location>
</feature>
<evidence type="ECO:0000256" key="4">
    <source>
        <dbReference type="SAM" id="MobiDB-lite"/>
    </source>
</evidence>
<dbReference type="PROSITE" id="PS51257">
    <property type="entry name" value="PROKAR_LIPOPROTEIN"/>
    <property type="match status" value="1"/>
</dbReference>
<dbReference type="PANTHER" id="PTHR30061">
    <property type="entry name" value="MALTOSE-BINDING PERIPLASMIC PROTEIN"/>
    <property type="match status" value="1"/>
</dbReference>
<dbReference type="GO" id="GO:0055052">
    <property type="term" value="C:ATP-binding cassette (ABC) transporter complex, substrate-binding subunit-containing"/>
    <property type="evidence" value="ECO:0007669"/>
    <property type="project" value="TreeGrafter"/>
</dbReference>
<dbReference type="PANTHER" id="PTHR30061:SF50">
    <property type="entry name" value="MALTOSE_MALTODEXTRIN-BINDING PERIPLASMIC PROTEIN"/>
    <property type="match status" value="1"/>
</dbReference>
<dbReference type="GO" id="GO:0015768">
    <property type="term" value="P:maltose transport"/>
    <property type="evidence" value="ECO:0007669"/>
    <property type="project" value="TreeGrafter"/>
</dbReference>
<dbReference type="STRING" id="632773.BBEV_0999"/>
<name>A0A1D7QTS4_9BACI</name>
<evidence type="ECO:0000256" key="1">
    <source>
        <dbReference type="ARBA" id="ARBA00008520"/>
    </source>
</evidence>
<feature type="compositionally biased region" description="Low complexity" evidence="4">
    <location>
        <begin position="30"/>
        <end position="49"/>
    </location>
</feature>